<keyword evidence="2" id="KW-1185">Reference proteome</keyword>
<proteinExistence type="predicted"/>
<evidence type="ECO:0000313" key="1">
    <source>
        <dbReference type="EMBL" id="KIM76094.1"/>
    </source>
</evidence>
<dbReference type="Proteomes" id="UP000054166">
    <property type="component" value="Unassembled WGS sequence"/>
</dbReference>
<dbReference type="HOGENOM" id="CLU_1797195_0_0_1"/>
<name>A0A0C3F8E8_PILCF</name>
<dbReference type="EMBL" id="KN833038">
    <property type="protein sequence ID" value="KIM76094.1"/>
    <property type="molecule type" value="Genomic_DNA"/>
</dbReference>
<dbReference type="AlphaFoldDB" id="A0A0C3F8E8"/>
<organism evidence="1 2">
    <name type="scientific">Piloderma croceum (strain F 1598)</name>
    <dbReference type="NCBI Taxonomy" id="765440"/>
    <lineage>
        <taxon>Eukaryota</taxon>
        <taxon>Fungi</taxon>
        <taxon>Dikarya</taxon>
        <taxon>Basidiomycota</taxon>
        <taxon>Agaricomycotina</taxon>
        <taxon>Agaricomycetes</taxon>
        <taxon>Agaricomycetidae</taxon>
        <taxon>Atheliales</taxon>
        <taxon>Atheliaceae</taxon>
        <taxon>Piloderma</taxon>
    </lineage>
</organism>
<sequence>MSKITLTLGASAMRWTWIQDTRRYNTVQRPTETFTTNFVIVPFLWAPHPPARLLFKIPLPTSSVVFSASQIAVKDPVSGCLMFQYAIGLNGSGITALAVSKPNVVTEVIENGYYPCVQFSSPHSPTVLRQCVTRALARASIVVI</sequence>
<dbReference type="InParanoid" id="A0A0C3F8E8"/>
<evidence type="ECO:0000313" key="2">
    <source>
        <dbReference type="Proteomes" id="UP000054166"/>
    </source>
</evidence>
<reference evidence="1 2" key="1">
    <citation type="submission" date="2014-04" db="EMBL/GenBank/DDBJ databases">
        <authorList>
            <consortium name="DOE Joint Genome Institute"/>
            <person name="Kuo A."/>
            <person name="Tarkka M."/>
            <person name="Buscot F."/>
            <person name="Kohler A."/>
            <person name="Nagy L.G."/>
            <person name="Floudas D."/>
            <person name="Copeland A."/>
            <person name="Barry K.W."/>
            <person name="Cichocki N."/>
            <person name="Veneault-Fourrey C."/>
            <person name="LaButti K."/>
            <person name="Lindquist E.A."/>
            <person name="Lipzen A."/>
            <person name="Lundell T."/>
            <person name="Morin E."/>
            <person name="Murat C."/>
            <person name="Sun H."/>
            <person name="Tunlid A."/>
            <person name="Henrissat B."/>
            <person name="Grigoriev I.V."/>
            <person name="Hibbett D.S."/>
            <person name="Martin F."/>
            <person name="Nordberg H.P."/>
            <person name="Cantor M.N."/>
            <person name="Hua S.X."/>
        </authorList>
    </citation>
    <scope>NUCLEOTIDE SEQUENCE [LARGE SCALE GENOMIC DNA]</scope>
    <source>
        <strain evidence="1 2">F 1598</strain>
    </source>
</reference>
<accession>A0A0C3F8E8</accession>
<reference evidence="2" key="2">
    <citation type="submission" date="2015-01" db="EMBL/GenBank/DDBJ databases">
        <title>Evolutionary Origins and Diversification of the Mycorrhizal Mutualists.</title>
        <authorList>
            <consortium name="DOE Joint Genome Institute"/>
            <consortium name="Mycorrhizal Genomics Consortium"/>
            <person name="Kohler A."/>
            <person name="Kuo A."/>
            <person name="Nagy L.G."/>
            <person name="Floudas D."/>
            <person name="Copeland A."/>
            <person name="Barry K.W."/>
            <person name="Cichocki N."/>
            <person name="Veneault-Fourrey C."/>
            <person name="LaButti K."/>
            <person name="Lindquist E.A."/>
            <person name="Lipzen A."/>
            <person name="Lundell T."/>
            <person name="Morin E."/>
            <person name="Murat C."/>
            <person name="Riley R."/>
            <person name="Ohm R."/>
            <person name="Sun H."/>
            <person name="Tunlid A."/>
            <person name="Henrissat B."/>
            <person name="Grigoriev I.V."/>
            <person name="Hibbett D.S."/>
            <person name="Martin F."/>
        </authorList>
    </citation>
    <scope>NUCLEOTIDE SEQUENCE [LARGE SCALE GENOMIC DNA]</scope>
    <source>
        <strain evidence="2">F 1598</strain>
    </source>
</reference>
<protein>
    <submittedName>
        <fullName evidence="1">Uncharacterized protein</fullName>
    </submittedName>
</protein>
<gene>
    <name evidence="1" type="ORF">PILCRDRAFT_826623</name>
</gene>